<sequence>MKVLHKMGFGYQWMKWIWRCISTAKFSVLVNGVPVGFFSSTKGLRQGDPLSPYFFVLGMEVLNALLRRVADGGFISGSRKENLTFLSWTLAWFEAASGLRINLAKSELIPVGEVEKIEEMAVELGCRVGSLPTVYLGLPLGAYHKTPSMWDGVEERMRRRLALGKLGKESPLNQLGGGVCSKGEGWSRLKEDYPSEKGLAGKMGLEISH</sequence>
<reference evidence="1 2" key="1">
    <citation type="journal article" date="2018" name="PLoS Genet.">
        <title>Population sequencing reveals clonal diversity and ancestral inbreeding in the grapevine cultivar Chardonnay.</title>
        <authorList>
            <person name="Roach M.J."/>
            <person name="Johnson D.L."/>
            <person name="Bohlmann J."/>
            <person name="van Vuuren H.J."/>
            <person name="Jones S.J."/>
            <person name="Pretorius I.S."/>
            <person name="Schmidt S.A."/>
            <person name="Borneman A.R."/>
        </authorList>
    </citation>
    <scope>NUCLEOTIDE SEQUENCE [LARGE SCALE GENOMIC DNA]</scope>
    <source>
        <strain evidence="2">cv. Chardonnay</strain>
        <tissue evidence="1">Leaf</tissue>
    </source>
</reference>
<protein>
    <submittedName>
        <fullName evidence="1">Uncharacterized protein</fullName>
    </submittedName>
</protein>
<dbReference type="Proteomes" id="UP000288805">
    <property type="component" value="Unassembled WGS sequence"/>
</dbReference>
<proteinExistence type="predicted"/>
<comment type="caution">
    <text evidence="1">The sequence shown here is derived from an EMBL/GenBank/DDBJ whole genome shotgun (WGS) entry which is preliminary data.</text>
</comment>
<dbReference type="AlphaFoldDB" id="A0A438IAJ4"/>
<evidence type="ECO:0000313" key="1">
    <source>
        <dbReference type="EMBL" id="RVW93743.1"/>
    </source>
</evidence>
<dbReference type="InterPro" id="IPR043502">
    <property type="entry name" value="DNA/RNA_pol_sf"/>
</dbReference>
<name>A0A438IAJ4_VITVI</name>
<dbReference type="PANTHER" id="PTHR46890">
    <property type="entry name" value="NON-LTR RETROLELEMENT REVERSE TRANSCRIPTASE-LIKE PROTEIN-RELATED"/>
    <property type="match status" value="1"/>
</dbReference>
<dbReference type="PANTHER" id="PTHR46890:SF1">
    <property type="entry name" value="REVERSE TRANSCRIPTASE DOMAIN-CONTAINING PROTEIN"/>
    <property type="match status" value="1"/>
</dbReference>
<gene>
    <name evidence="1" type="ORF">CK203_043380</name>
</gene>
<dbReference type="SUPFAM" id="SSF56672">
    <property type="entry name" value="DNA/RNA polymerases"/>
    <property type="match status" value="1"/>
</dbReference>
<evidence type="ECO:0000313" key="2">
    <source>
        <dbReference type="Proteomes" id="UP000288805"/>
    </source>
</evidence>
<dbReference type="EMBL" id="QGNW01000127">
    <property type="protein sequence ID" value="RVW93743.1"/>
    <property type="molecule type" value="Genomic_DNA"/>
</dbReference>
<organism evidence="1 2">
    <name type="scientific">Vitis vinifera</name>
    <name type="common">Grape</name>
    <dbReference type="NCBI Taxonomy" id="29760"/>
    <lineage>
        <taxon>Eukaryota</taxon>
        <taxon>Viridiplantae</taxon>
        <taxon>Streptophyta</taxon>
        <taxon>Embryophyta</taxon>
        <taxon>Tracheophyta</taxon>
        <taxon>Spermatophyta</taxon>
        <taxon>Magnoliopsida</taxon>
        <taxon>eudicotyledons</taxon>
        <taxon>Gunneridae</taxon>
        <taxon>Pentapetalae</taxon>
        <taxon>rosids</taxon>
        <taxon>Vitales</taxon>
        <taxon>Vitaceae</taxon>
        <taxon>Viteae</taxon>
        <taxon>Vitis</taxon>
    </lineage>
</organism>
<accession>A0A438IAJ4</accession>
<dbReference type="InterPro" id="IPR052343">
    <property type="entry name" value="Retrotransposon-Effector_Assoc"/>
</dbReference>